<dbReference type="Proteomes" id="UP001500668">
    <property type="component" value="Unassembled WGS sequence"/>
</dbReference>
<dbReference type="InterPro" id="IPR006119">
    <property type="entry name" value="Resolv_N"/>
</dbReference>
<dbReference type="SUPFAM" id="SSF53041">
    <property type="entry name" value="Resolvase-like"/>
    <property type="match status" value="1"/>
</dbReference>
<protein>
    <submittedName>
        <fullName evidence="2">Recombinase family protein</fullName>
    </submittedName>
</protein>
<dbReference type="Pfam" id="PF00239">
    <property type="entry name" value="Resolvase"/>
    <property type="match status" value="1"/>
</dbReference>
<sequence length="508" mass="57602">MIPVGMYRRVSEDKTLKRGPSAWREVEEQVKEQARAIRVMEAEMGNVQIVRDYCDNNTVASDPFVVRDDFEALLSDMEAGIIHGVLFLHSDRLARLLYDAARINRVFEMHPNYVGRSVEGGVDLSTVEGRTMFAMQATMGTAEIGNTKRRVTRTNRVIAQKGVMHGGPRPFGWNEDRRTLHPEESQLIRKALLAIPGGYRVADFRRDLCEYGYEPRKTKRSREGTRKVEHSTAEAMLISPRVAGLRFYVPEAERRLQKKRLWLPDFLVIVDGLPVKGDWQAVASPDEWRPAVDEIRRRKQAQHDELGIDHDTSVKYLCSGIARCGKCMAPMWSNPYTKGTGAYEKWGFRYQCQSNHGGCGGVSRVGPPVDDLVETAFLQETRMSLGQDVARDNEVDESVHDARLTSIAEEIAEVTARRKAGRLSMSASLDAIEELEKERSLLTAHRSKLALSKRRQNLLTTDALADWDELTMSEKRTRLRESIRAVVIHPAGRGKRFDPDLIEIVWAE</sequence>
<dbReference type="PANTHER" id="PTHR30461:SF23">
    <property type="entry name" value="DNA RECOMBINASE-RELATED"/>
    <property type="match status" value="1"/>
</dbReference>
<proteinExistence type="predicted"/>
<dbReference type="PANTHER" id="PTHR30461">
    <property type="entry name" value="DNA-INVERTASE FROM LAMBDOID PROPHAGE"/>
    <property type="match status" value="1"/>
</dbReference>
<evidence type="ECO:0000259" key="1">
    <source>
        <dbReference type="SMART" id="SM00857"/>
    </source>
</evidence>
<keyword evidence="3" id="KW-1185">Reference proteome</keyword>
<feature type="domain" description="Resolvase/invertase-type recombinase catalytic" evidence="1">
    <location>
        <begin position="4"/>
        <end position="164"/>
    </location>
</feature>
<dbReference type="CDD" id="cd00338">
    <property type="entry name" value="Ser_Recombinase"/>
    <property type="match status" value="1"/>
</dbReference>
<accession>A0ABP3Q5R5</accession>
<organism evidence="2 3">
    <name type="scientific">Streptomyces crystallinus</name>
    <dbReference type="NCBI Taxonomy" id="68191"/>
    <lineage>
        <taxon>Bacteria</taxon>
        <taxon>Bacillati</taxon>
        <taxon>Actinomycetota</taxon>
        <taxon>Actinomycetes</taxon>
        <taxon>Kitasatosporales</taxon>
        <taxon>Streptomycetaceae</taxon>
        <taxon>Streptomyces</taxon>
    </lineage>
</organism>
<evidence type="ECO:0000313" key="3">
    <source>
        <dbReference type="Proteomes" id="UP001500668"/>
    </source>
</evidence>
<gene>
    <name evidence="2" type="ORF">GCM10010394_04620</name>
</gene>
<evidence type="ECO:0000313" key="2">
    <source>
        <dbReference type="EMBL" id="GAA0579145.1"/>
    </source>
</evidence>
<dbReference type="RefSeq" id="WP_344069286.1">
    <property type="nucleotide sequence ID" value="NZ_BAAACA010000004.1"/>
</dbReference>
<dbReference type="SMART" id="SM00857">
    <property type="entry name" value="Resolvase"/>
    <property type="match status" value="1"/>
</dbReference>
<dbReference type="InterPro" id="IPR050639">
    <property type="entry name" value="SSR_resolvase"/>
</dbReference>
<comment type="caution">
    <text evidence="2">The sequence shown here is derived from an EMBL/GenBank/DDBJ whole genome shotgun (WGS) entry which is preliminary data.</text>
</comment>
<dbReference type="Gene3D" id="3.40.50.1390">
    <property type="entry name" value="Resolvase, N-terminal catalytic domain"/>
    <property type="match status" value="1"/>
</dbReference>
<dbReference type="InterPro" id="IPR038109">
    <property type="entry name" value="DNA_bind_recomb_sf"/>
</dbReference>
<reference evidence="3" key="1">
    <citation type="journal article" date="2019" name="Int. J. Syst. Evol. Microbiol.">
        <title>The Global Catalogue of Microorganisms (GCM) 10K type strain sequencing project: providing services to taxonomists for standard genome sequencing and annotation.</title>
        <authorList>
            <consortium name="The Broad Institute Genomics Platform"/>
            <consortium name="The Broad Institute Genome Sequencing Center for Infectious Disease"/>
            <person name="Wu L."/>
            <person name="Ma J."/>
        </authorList>
    </citation>
    <scope>NUCLEOTIDE SEQUENCE [LARGE SCALE GENOMIC DNA]</scope>
    <source>
        <strain evidence="3">JCM 5067</strain>
    </source>
</reference>
<dbReference type="EMBL" id="BAAACA010000004">
    <property type="protein sequence ID" value="GAA0579145.1"/>
    <property type="molecule type" value="Genomic_DNA"/>
</dbReference>
<dbReference type="Gene3D" id="3.90.1750.20">
    <property type="entry name" value="Putative Large Serine Recombinase, Chain B, Domain 2"/>
    <property type="match status" value="1"/>
</dbReference>
<dbReference type="InterPro" id="IPR036162">
    <property type="entry name" value="Resolvase-like_N_sf"/>
</dbReference>
<name>A0ABP3Q5R5_9ACTN</name>